<dbReference type="KEGG" id="rpon:G3256_06120"/>
<name>A0A858SQV8_9RHOB</name>
<dbReference type="RefSeq" id="WP_169639975.1">
    <property type="nucleotide sequence ID" value="NZ_CP048788.1"/>
</dbReference>
<reference evidence="1 2" key="1">
    <citation type="submission" date="2020-02" db="EMBL/GenBank/DDBJ databases">
        <title>Genome sequence of Roseobacter ponti.</title>
        <authorList>
            <person name="Hollensteiner J."/>
            <person name="Schneider D."/>
            <person name="Poehlein A."/>
            <person name="Daniel R."/>
        </authorList>
    </citation>
    <scope>NUCLEOTIDE SEQUENCE [LARGE SCALE GENOMIC DNA]</scope>
    <source>
        <strain evidence="1 2">DSM 106830</strain>
    </source>
</reference>
<evidence type="ECO:0000313" key="2">
    <source>
        <dbReference type="Proteomes" id="UP000503308"/>
    </source>
</evidence>
<organism evidence="1 2">
    <name type="scientific">Roseobacter ponti</name>
    <dbReference type="NCBI Taxonomy" id="1891787"/>
    <lineage>
        <taxon>Bacteria</taxon>
        <taxon>Pseudomonadati</taxon>
        <taxon>Pseudomonadota</taxon>
        <taxon>Alphaproteobacteria</taxon>
        <taxon>Rhodobacterales</taxon>
        <taxon>Roseobacteraceae</taxon>
        <taxon>Roseobacter</taxon>
    </lineage>
</organism>
<dbReference type="Proteomes" id="UP000503308">
    <property type="component" value="Chromosome"/>
</dbReference>
<gene>
    <name evidence="1" type="ORF">G3256_06120</name>
</gene>
<dbReference type="EMBL" id="CP048788">
    <property type="protein sequence ID" value="QJF50760.1"/>
    <property type="molecule type" value="Genomic_DNA"/>
</dbReference>
<accession>A0A858SQV8</accession>
<protein>
    <submittedName>
        <fullName evidence="1">Uncharacterized protein</fullName>
    </submittedName>
</protein>
<sequence length="302" mass="35003">MPYIDGTGIKVNPAEGDGKGYILVSQADKYTHRVFNNGSFELGGRFYGGWWQRCPSRMRDDILIDNHVTVEIDYSSLHPTILYTYVGINYWKDVGRDPYSIGRLSFEDDEGETRRLAKAVLLILFNIDDDAKLPAAFRRNAKAGSREKKLTDQQINEITDKLREIHSPISEFFCSGIGLTLQYEDSKVTEKIVAFFVDQGWPVLLVHDSYIVPDGLHEELELVMERSFKEIFGEEFHSQAKYSGYTYENVMDELNARYSHADARQSPEEQQEDLTLYRTVAPERSKEFLQEWHLFETWRNSL</sequence>
<proteinExistence type="predicted"/>
<dbReference type="AlphaFoldDB" id="A0A858SQV8"/>
<evidence type="ECO:0000313" key="1">
    <source>
        <dbReference type="EMBL" id="QJF50760.1"/>
    </source>
</evidence>
<keyword evidence="2" id="KW-1185">Reference proteome</keyword>